<accession>A0ABV7Z5B8</accession>
<proteinExistence type="predicted"/>
<sequence>MLKVFWQEPDAPRDSRIIGSCGGQPQLNVGDHCPACLKCGALMPYFFTVDVSDVLPGKLLSLFYCISCTGNTVPEFPATPVSSPISGAEAQEVQKDYRLHLHSAEPRSADVFSPLIHRPIFGKTPRSNRYQFSKIGGEPTKFWGAEDGNIHKLLLRIRESDDVRLARSSDSPKQSAYKLFDGDPDFIEQEHYILVNGIPVYIFATHDEQAAFLVTGRF</sequence>
<reference evidence="2" key="1">
    <citation type="journal article" date="2019" name="Int. J. Syst. Evol. Microbiol.">
        <title>The Global Catalogue of Microorganisms (GCM) 10K type strain sequencing project: providing services to taxonomists for standard genome sequencing and annotation.</title>
        <authorList>
            <consortium name="The Broad Institute Genomics Platform"/>
            <consortium name="The Broad Institute Genome Sequencing Center for Infectious Disease"/>
            <person name="Wu L."/>
            <person name="Ma J."/>
        </authorList>
    </citation>
    <scope>NUCLEOTIDE SEQUENCE [LARGE SCALE GENOMIC DNA]</scope>
    <source>
        <strain evidence="2">CCTCC AB 2017081</strain>
    </source>
</reference>
<dbReference type="Proteomes" id="UP001595803">
    <property type="component" value="Unassembled WGS sequence"/>
</dbReference>
<evidence type="ECO:0000313" key="2">
    <source>
        <dbReference type="Proteomes" id="UP001595803"/>
    </source>
</evidence>
<protein>
    <submittedName>
        <fullName evidence="1">Uncharacterized protein</fullName>
    </submittedName>
</protein>
<dbReference type="RefSeq" id="WP_322473357.1">
    <property type="nucleotide sequence ID" value="NZ_JBHRZG010000007.1"/>
</dbReference>
<name>A0ABV7Z5B8_9DEIO</name>
<keyword evidence="2" id="KW-1185">Reference proteome</keyword>
<dbReference type="EMBL" id="JBHRZG010000007">
    <property type="protein sequence ID" value="MFC3832592.1"/>
    <property type="molecule type" value="Genomic_DNA"/>
</dbReference>
<organism evidence="1 2">
    <name type="scientific">Deinococcus rufus</name>
    <dbReference type="NCBI Taxonomy" id="2136097"/>
    <lineage>
        <taxon>Bacteria</taxon>
        <taxon>Thermotogati</taxon>
        <taxon>Deinococcota</taxon>
        <taxon>Deinococci</taxon>
        <taxon>Deinococcales</taxon>
        <taxon>Deinococcaceae</taxon>
        <taxon>Deinococcus</taxon>
    </lineage>
</organism>
<evidence type="ECO:0000313" key="1">
    <source>
        <dbReference type="EMBL" id="MFC3832592.1"/>
    </source>
</evidence>
<gene>
    <name evidence="1" type="ORF">ACFOSB_06945</name>
</gene>
<comment type="caution">
    <text evidence="1">The sequence shown here is derived from an EMBL/GenBank/DDBJ whole genome shotgun (WGS) entry which is preliminary data.</text>
</comment>